<accession>G8LDA7</accession>
<dbReference type="HOGENOM" id="CLU_3098411_0_0_6"/>
<protein>
    <submittedName>
        <fullName evidence="1">Uncharacterized protein</fullName>
    </submittedName>
</protein>
<name>G8LDA7_9ENTR</name>
<organism evidence="1 2">
    <name type="scientific">Enterobacter ludwigii</name>
    <dbReference type="NCBI Taxonomy" id="299767"/>
    <lineage>
        <taxon>Bacteria</taxon>
        <taxon>Pseudomonadati</taxon>
        <taxon>Pseudomonadota</taxon>
        <taxon>Gammaproteobacteria</taxon>
        <taxon>Enterobacterales</taxon>
        <taxon>Enterobacteriaceae</taxon>
        <taxon>Enterobacter</taxon>
        <taxon>Enterobacter cloacae complex</taxon>
    </lineage>
</organism>
<reference evidence="1 2" key="1">
    <citation type="journal article" date="2011" name="Stand. Genomic Sci.">
        <title>Complete genome of the onion pathogen Enterobacter cloacae EcWSU1.</title>
        <authorList>
            <person name="Humann J.L."/>
            <person name="Wildung M."/>
            <person name="Cheng C.H."/>
            <person name="Lee T."/>
            <person name="Stewart J.E."/>
            <person name="Drew J.C."/>
            <person name="Triplett E.W."/>
            <person name="Main D."/>
            <person name="Schroeder B.K."/>
        </authorList>
    </citation>
    <scope>NUCLEOTIDE SEQUENCE [LARGE SCALE GENOMIC DNA]</scope>
    <source>
        <strain evidence="1 2">EcWSU1</strain>
    </source>
</reference>
<dbReference type="KEGG" id="eec:EcWSU1_03685"/>
<evidence type="ECO:0000313" key="1">
    <source>
        <dbReference type="EMBL" id="AEW75113.1"/>
    </source>
</evidence>
<dbReference type="EMBL" id="CP002886">
    <property type="protein sequence ID" value="AEW75113.1"/>
    <property type="molecule type" value="Genomic_DNA"/>
</dbReference>
<gene>
    <name evidence="1" type="ORF">EcWSU1_03685</name>
</gene>
<proteinExistence type="predicted"/>
<sequence length="56" mass="6411">MPTMRMAQHHQQLHYTAFLHAPFALKSGKGLTHISLGWYHSAPFTLTEDLFCLQEA</sequence>
<dbReference type="Proteomes" id="UP000007838">
    <property type="component" value="Chromosome"/>
</dbReference>
<evidence type="ECO:0000313" key="2">
    <source>
        <dbReference type="Proteomes" id="UP000007838"/>
    </source>
</evidence>
<dbReference type="AlphaFoldDB" id="G8LDA7"/>